<reference evidence="4" key="1">
    <citation type="submission" date="2017-04" db="EMBL/GenBank/DDBJ databases">
        <authorList>
            <person name="Varghese N."/>
            <person name="Submissions S."/>
        </authorList>
    </citation>
    <scope>NUCLEOTIDE SEQUENCE [LARGE SCALE GENOMIC DNA]</scope>
    <source>
        <strain evidence="4">DSM 22618</strain>
    </source>
</reference>
<evidence type="ECO:0000313" key="3">
    <source>
        <dbReference type="EMBL" id="SMF37258.1"/>
    </source>
</evidence>
<dbReference type="Proteomes" id="UP000192920">
    <property type="component" value="Unassembled WGS sequence"/>
</dbReference>
<dbReference type="RefSeq" id="WP_085276953.1">
    <property type="nucleotide sequence ID" value="NZ_FXAG01000016.1"/>
</dbReference>
<feature type="domain" description="FIST" evidence="1">
    <location>
        <begin position="33"/>
        <end position="235"/>
    </location>
</feature>
<dbReference type="STRING" id="1123014.SAMN02745746_02811"/>
<keyword evidence="4" id="KW-1185">Reference proteome</keyword>
<proteinExistence type="predicted"/>
<dbReference type="InterPro" id="IPR019494">
    <property type="entry name" value="FIST_C"/>
</dbReference>
<dbReference type="InterPro" id="IPR013702">
    <property type="entry name" value="FIST_domain_N"/>
</dbReference>
<dbReference type="Pfam" id="PF08495">
    <property type="entry name" value="FIST"/>
    <property type="match status" value="1"/>
</dbReference>
<dbReference type="PANTHER" id="PTHR40252:SF2">
    <property type="entry name" value="BLR0328 PROTEIN"/>
    <property type="match status" value="1"/>
</dbReference>
<sequence length="385" mass="41778">MGFNPPSRVRRGHGYSADPDQVADELYQQLWQPDCSLVLLFVAPDYQLDKLAAALTRRFGDIPVVGCTTAGEISPDGYRCHSIVGVSFAEPDFFVEVQHIGDLPHFDLSDALGTVMSARYSLGQKAGFPLERHAFALLLVDGLSAREEQLAGRLARALGDIPICGGSAGDNMRFERTHILVDGQFVSDSAALVLIATPHPFEVFKSEHAIRSGERVVVTEADAEARLVTEINAEPAAAEYARLLGVSPERLTPLSFAAHPLVLNVGGVPYVRSIQRINPDLSLSFFCAIDEGIVLSGTRATDIVDNLARTFRDLRGRLGEFQIVLGFDCILRTLPLLHSDAIARLSSLLAANSVVGFSTYGEQYQAMHVNQTFTGIAIGYGTQHE</sequence>
<dbReference type="Pfam" id="PF10442">
    <property type="entry name" value="FIST_C"/>
    <property type="match status" value="1"/>
</dbReference>
<evidence type="ECO:0000313" key="4">
    <source>
        <dbReference type="Proteomes" id="UP000192920"/>
    </source>
</evidence>
<name>A0A1Y6BZD3_9NEIS</name>
<dbReference type="SMART" id="SM00897">
    <property type="entry name" value="FIST"/>
    <property type="match status" value="1"/>
</dbReference>
<dbReference type="NCBIfam" id="NF041558">
    <property type="entry name" value="NosP"/>
    <property type="match status" value="1"/>
</dbReference>
<dbReference type="SMART" id="SM01204">
    <property type="entry name" value="FIST_C"/>
    <property type="match status" value="1"/>
</dbReference>
<dbReference type="EMBL" id="FXAG01000016">
    <property type="protein sequence ID" value="SMF37258.1"/>
    <property type="molecule type" value="Genomic_DNA"/>
</dbReference>
<dbReference type="AlphaFoldDB" id="A0A1Y6BZD3"/>
<evidence type="ECO:0000259" key="1">
    <source>
        <dbReference type="SMART" id="SM00897"/>
    </source>
</evidence>
<protein>
    <submittedName>
        <fullName evidence="3">Uncharacterized conserved protein, contains FIST_N domain</fullName>
    </submittedName>
</protein>
<evidence type="ECO:0000259" key="2">
    <source>
        <dbReference type="SMART" id="SM01204"/>
    </source>
</evidence>
<gene>
    <name evidence="3" type="ORF">SAMN02745746_02811</name>
</gene>
<feature type="domain" description="FIST C-domain" evidence="2">
    <location>
        <begin position="236"/>
        <end position="366"/>
    </location>
</feature>
<accession>A0A1Y6BZD3</accession>
<organism evidence="3 4">
    <name type="scientific">Pseudogulbenkiania subflava DSM 22618</name>
    <dbReference type="NCBI Taxonomy" id="1123014"/>
    <lineage>
        <taxon>Bacteria</taxon>
        <taxon>Pseudomonadati</taxon>
        <taxon>Pseudomonadota</taxon>
        <taxon>Betaproteobacteria</taxon>
        <taxon>Neisseriales</taxon>
        <taxon>Chromobacteriaceae</taxon>
        <taxon>Pseudogulbenkiania</taxon>
    </lineage>
</organism>
<dbReference type="PANTHER" id="PTHR40252">
    <property type="entry name" value="BLR0328 PROTEIN"/>
    <property type="match status" value="1"/>
</dbReference>